<accession>A0A9P8P8H6</accession>
<dbReference type="InterPro" id="IPR012337">
    <property type="entry name" value="RNaseH-like_sf"/>
</dbReference>
<comment type="caution">
    <text evidence="4">The sequence shown here is derived from an EMBL/GenBank/DDBJ whole genome shotgun (WGS) entry which is preliminary data.</text>
</comment>
<reference evidence="4" key="1">
    <citation type="journal article" date="2021" name="Open Biol.">
        <title>Shared evolutionary footprints suggest mitochondrial oxidative damage underlies multiple complex I losses in fungi.</title>
        <authorList>
            <person name="Schikora-Tamarit M.A."/>
            <person name="Marcet-Houben M."/>
            <person name="Nosek J."/>
            <person name="Gabaldon T."/>
        </authorList>
    </citation>
    <scope>NUCLEOTIDE SEQUENCE</scope>
    <source>
        <strain evidence="4">CBS6075</strain>
    </source>
</reference>
<protein>
    <recommendedName>
        <fullName evidence="3">BRCT domain-containing protein</fullName>
    </recommendedName>
</protein>
<dbReference type="PANTHER" id="PTHR13561">
    <property type="entry name" value="DNA REPLICATION REGULATOR DPB11-RELATED"/>
    <property type="match status" value="1"/>
</dbReference>
<feature type="region of interest" description="Disordered" evidence="2">
    <location>
        <begin position="959"/>
        <end position="978"/>
    </location>
</feature>
<dbReference type="Gene3D" id="3.40.50.10190">
    <property type="entry name" value="BRCT domain"/>
    <property type="match status" value="4"/>
</dbReference>
<dbReference type="PANTHER" id="PTHR13561:SF20">
    <property type="entry name" value="DNA TOPOISOMERASE 2-BINDING PROTEIN 1"/>
    <property type="match status" value="1"/>
</dbReference>
<gene>
    <name evidence="4" type="ORF">OGAPHI_002871</name>
</gene>
<dbReference type="InterPro" id="IPR036420">
    <property type="entry name" value="BRCT_dom_sf"/>
</dbReference>
<feature type="domain" description="BRCT" evidence="3">
    <location>
        <begin position="98"/>
        <end position="191"/>
    </location>
</feature>
<sequence length="1412" mass="161022">MSFGMILPFEGKKFSSTSVNAGQKPELIQKIKALGGEFHNDLLADTNVLIVGSIDTPKYRFCAQRRHDIIFIKPDAINFLFDSWIKTRDLRSIKLEDHVLSPFNGMSMCLSRLSSSGSSSDSREAISALILELGGNPTDSLTPSNTILISMERAGKRFEKALEWGIPVVHPKWVTDSARRGAALEWRYYDLNLLDQEKIGEGSCLVWDELEPPAEDDGRREMFINSFDTFSHTDLPGRAGEKKNKGLFANMDICPVGFNEKETLKLRSTVCEHGGNFKQKKEELNNIVKTNRGVIVVSSNESFLKFPDDIMQIATTMNLAVVNEWFIERSLHYNNVLFDLWSIPHRHSNLKLNLKVTISGFSGIELLHVTKSVKLLGCDIAETFDETCDFLIINLPRVGLKKSNSPDLFCDEFRSLVTDISHLDVPSPTTCSKVTAARFWGIPVVSAAYLWKILEEGQLPAITDPRWCVFSPSKMEHVTQKNYEHQSSGKSLPMALITNNDLETTKRIERSPAFHHQKDHTYLKSTSSMEEDLSFPTKKPKLAKLAGTASTSNLDVLFDGQKSDHDVPVLFGGSTFGSRSSENDEQNYHDNPESVPIATSKGDASDREIDGRVNKGTQAIFGISDGGSKLKAATKAESISQQYAMTRKLLAELKKRTPHKYEQKKIPRVFYHPTWLATLRNSNMIKLFHTRYHDTELEKAMLDEIYDCPSTADNPYEAVTYAECVRCKHTFRFHGYSNAHKDTNIGNHCRNHPSEVPRPSSQHSIPFRKADSPDFISFLASFYQLVVQETTSDSRMTGSRQEAVKFCFKYLRKRKWISKMVDRSYDCMKEGIVQLLATKNVSLCVDMWNNYNSRYLGVLMYSDFGHVLLAFENFSGRRETAAEMADAIGEVIKQHKIEERVLAITFDNFRANPKALMHINEMRKEKDLAPLYGIRCVSHILNLILGSVMAISTSKSKPRTQLQYDNQRRREATKDADNTKESRLYKACFDFSKMVRGDTVLSSLWTKCIGSKIPAIPIQTRWTSAYSTVTTILDKWNELCFVFGKLVGMGFPHNHLDSDKIEVVEEFFDEHRITLDQHQTKTILALLEFRNDLKEIKGLNFIMGELKVWMELSQKTEDNTLMSYSRTFLKVLKLFTAVSSLLGKEEALFDYFDIADQLYVYRDNDDPTVALFTERLKGLSPGFLNAIGFSYSKFCEYFTLAFEDELVIAGSFFDVSDRNQLLFSTINWKHPDIRQFPYKSKSLECSKIEILFELFKRTDLFKKMYHLVLEESAAKAVAYETSEKSNLNMEIDGYQKYGLYNSDCREWSSQANNEFWSSFRSATFPRLRATYQLLKEIPCSNAALESTFSLANNVMGSRRVNLGDEKLSKLMCIPSFVNSIPELQKLEHQFRFAIEDEDDEYSRMEIEDISGD</sequence>
<feature type="domain" description="BRCT" evidence="3">
    <location>
        <begin position="4"/>
        <end position="85"/>
    </location>
</feature>
<evidence type="ECO:0000313" key="4">
    <source>
        <dbReference type="EMBL" id="KAH3667222.1"/>
    </source>
</evidence>
<dbReference type="GO" id="GO:0007095">
    <property type="term" value="P:mitotic G2 DNA damage checkpoint signaling"/>
    <property type="evidence" value="ECO:0007669"/>
    <property type="project" value="TreeGrafter"/>
</dbReference>
<dbReference type="Pfam" id="PF00533">
    <property type="entry name" value="BRCT"/>
    <property type="match status" value="1"/>
</dbReference>
<evidence type="ECO:0000313" key="5">
    <source>
        <dbReference type="Proteomes" id="UP000769157"/>
    </source>
</evidence>
<evidence type="ECO:0000256" key="1">
    <source>
        <dbReference type="ARBA" id="ARBA00022737"/>
    </source>
</evidence>
<keyword evidence="5" id="KW-1185">Reference proteome</keyword>
<dbReference type="SUPFAM" id="SSF53098">
    <property type="entry name" value="Ribonuclease H-like"/>
    <property type="match status" value="1"/>
</dbReference>
<feature type="region of interest" description="Disordered" evidence="2">
    <location>
        <begin position="572"/>
        <end position="608"/>
    </location>
</feature>
<dbReference type="GeneID" id="70234838"/>
<keyword evidence="1" id="KW-0677">Repeat</keyword>
<dbReference type="GO" id="GO:0033314">
    <property type="term" value="P:mitotic DNA replication checkpoint signaling"/>
    <property type="evidence" value="ECO:0007669"/>
    <property type="project" value="TreeGrafter"/>
</dbReference>
<proteinExistence type="predicted"/>
<dbReference type="Proteomes" id="UP000769157">
    <property type="component" value="Unassembled WGS sequence"/>
</dbReference>
<evidence type="ECO:0000259" key="3">
    <source>
        <dbReference type="PROSITE" id="PS50172"/>
    </source>
</evidence>
<dbReference type="InterPro" id="IPR008906">
    <property type="entry name" value="HATC_C_dom"/>
</dbReference>
<dbReference type="InterPro" id="IPR001357">
    <property type="entry name" value="BRCT_dom"/>
</dbReference>
<dbReference type="SMART" id="SM00292">
    <property type="entry name" value="BRCT"/>
    <property type="match status" value="4"/>
</dbReference>
<dbReference type="EMBL" id="JAEUBE010000183">
    <property type="protein sequence ID" value="KAH3667222.1"/>
    <property type="molecule type" value="Genomic_DNA"/>
</dbReference>
<dbReference type="GO" id="GO:0046983">
    <property type="term" value="F:protein dimerization activity"/>
    <property type="evidence" value="ECO:0007669"/>
    <property type="project" value="InterPro"/>
</dbReference>
<name>A0A9P8P8H6_9ASCO</name>
<reference evidence="4" key="2">
    <citation type="submission" date="2021-01" db="EMBL/GenBank/DDBJ databases">
        <authorList>
            <person name="Schikora-Tamarit M.A."/>
        </authorList>
    </citation>
    <scope>NUCLEOTIDE SEQUENCE</scope>
    <source>
        <strain evidence="4">CBS6075</strain>
    </source>
</reference>
<dbReference type="Pfam" id="PF05699">
    <property type="entry name" value="Dimer_Tnp_hAT"/>
    <property type="match status" value="1"/>
</dbReference>
<dbReference type="PROSITE" id="PS50172">
    <property type="entry name" value="BRCT"/>
    <property type="match status" value="2"/>
</dbReference>
<dbReference type="RefSeq" id="XP_046062034.1">
    <property type="nucleotide sequence ID" value="XM_046203788.1"/>
</dbReference>
<organism evidence="4 5">
    <name type="scientific">Ogataea philodendri</name>
    <dbReference type="NCBI Taxonomy" id="1378263"/>
    <lineage>
        <taxon>Eukaryota</taxon>
        <taxon>Fungi</taxon>
        <taxon>Dikarya</taxon>
        <taxon>Ascomycota</taxon>
        <taxon>Saccharomycotina</taxon>
        <taxon>Pichiomycetes</taxon>
        <taxon>Pichiales</taxon>
        <taxon>Pichiaceae</taxon>
        <taxon>Ogataea</taxon>
    </lineage>
</organism>
<feature type="compositionally biased region" description="Basic and acidic residues" evidence="2">
    <location>
        <begin position="966"/>
        <end position="978"/>
    </location>
</feature>
<dbReference type="SUPFAM" id="SSF52113">
    <property type="entry name" value="BRCT domain"/>
    <property type="match status" value="3"/>
</dbReference>
<dbReference type="OrthoDB" id="251770at2759"/>
<dbReference type="Pfam" id="PF12738">
    <property type="entry name" value="PTCB-BRCT"/>
    <property type="match status" value="1"/>
</dbReference>
<evidence type="ECO:0000256" key="2">
    <source>
        <dbReference type="SAM" id="MobiDB-lite"/>
    </source>
</evidence>
<dbReference type="GO" id="GO:0006270">
    <property type="term" value="P:DNA replication initiation"/>
    <property type="evidence" value="ECO:0007669"/>
    <property type="project" value="TreeGrafter"/>
</dbReference>